<feature type="region of interest" description="Disordered" evidence="7">
    <location>
        <begin position="1529"/>
        <end position="1584"/>
    </location>
</feature>
<dbReference type="PROSITE" id="PS51092">
    <property type="entry name" value="FN2_2"/>
    <property type="match status" value="1"/>
</dbReference>
<dbReference type="Pfam" id="PF00040">
    <property type="entry name" value="fn2"/>
    <property type="match status" value="1"/>
</dbReference>
<keyword evidence="1" id="KW-0343">GTPase activation</keyword>
<feature type="domain" description="Fibronectin type-II" evidence="9">
    <location>
        <begin position="880"/>
        <end position="928"/>
    </location>
</feature>
<evidence type="ECO:0000256" key="7">
    <source>
        <dbReference type="SAM" id="MobiDB-lite"/>
    </source>
</evidence>
<evidence type="ECO:0000256" key="3">
    <source>
        <dbReference type="ARBA" id="ARBA00023157"/>
    </source>
</evidence>
<dbReference type="CDD" id="cd00062">
    <property type="entry name" value="FN2"/>
    <property type="match status" value="1"/>
</dbReference>
<evidence type="ECO:0000256" key="4">
    <source>
        <dbReference type="ARBA" id="ARBA00038101"/>
    </source>
</evidence>
<gene>
    <name evidence="10" type="ORF">JOB18_015137</name>
</gene>
<dbReference type="EMBL" id="JAGKHQ010000009">
    <property type="protein sequence ID" value="KAG7508512.1"/>
    <property type="molecule type" value="Genomic_DNA"/>
</dbReference>
<comment type="caution">
    <text evidence="10">The sequence shown here is derived from an EMBL/GenBank/DDBJ whole genome shotgun (WGS) entry which is preliminary data.</text>
</comment>
<dbReference type="GO" id="GO:0007165">
    <property type="term" value="P:signal transduction"/>
    <property type="evidence" value="ECO:0007669"/>
    <property type="project" value="InterPro"/>
</dbReference>
<dbReference type="Pfam" id="PF00620">
    <property type="entry name" value="RhoGAP"/>
    <property type="match status" value="1"/>
</dbReference>
<comment type="similarity">
    <text evidence="4">Belongs to the sel-1 family.</text>
</comment>
<evidence type="ECO:0000256" key="6">
    <source>
        <dbReference type="PROSITE-ProRule" id="PRU00479"/>
    </source>
</evidence>
<dbReference type="FunFam" id="1.25.40.10:FF:000193">
    <property type="entry name" value="protein sel-1 homolog 1 isoform X1"/>
    <property type="match status" value="1"/>
</dbReference>
<feature type="compositionally biased region" description="Low complexity" evidence="7">
    <location>
        <begin position="1545"/>
        <end position="1555"/>
    </location>
</feature>
<feature type="compositionally biased region" description="Pro residues" evidence="7">
    <location>
        <begin position="1529"/>
        <end position="1544"/>
    </location>
</feature>
<evidence type="ECO:0000256" key="5">
    <source>
        <dbReference type="ARBA" id="ARBA00055252"/>
    </source>
</evidence>
<dbReference type="PANTHER" id="PTHR11102">
    <property type="entry name" value="SEL-1-LIKE PROTEIN"/>
    <property type="match status" value="1"/>
</dbReference>
<feature type="compositionally biased region" description="Basic and acidic residues" evidence="7">
    <location>
        <begin position="164"/>
        <end position="181"/>
    </location>
</feature>
<keyword evidence="11" id="KW-1185">Reference proteome</keyword>
<feature type="region of interest" description="Disordered" evidence="7">
    <location>
        <begin position="30"/>
        <end position="135"/>
    </location>
</feature>
<evidence type="ECO:0000259" key="8">
    <source>
        <dbReference type="PROSITE" id="PS50238"/>
    </source>
</evidence>
<dbReference type="InterPro" id="IPR057323">
    <property type="entry name" value="RHG40/28/18_ubiquitin"/>
</dbReference>
<accession>A0AAV6RVZ2</accession>
<dbReference type="FunFam" id="2.10.10.10:FF:000001">
    <property type="entry name" value="Fibronectin 1a isoform 1"/>
    <property type="match status" value="1"/>
</dbReference>
<sequence length="1584" mass="178103">MSRQQQEQTQGVVLTGYHSNTELLSKTGLCPPNCLSALDHEPTGHSRRSGHYTIPQNQNTQHGDGCTKASASNASKTGSVKSSSLPNSISAAYSRSHSSTSPKPSSSPKPNSGLKSNCSPRHSPRSRNRPTCQRCNSQDSLDELEMDDYWKEVQNITSSGEGAGRGEEGENQEEEQHKIPEEGEQEEAWLTEAGLGRLFDHSLADQDQEEDHAVFLSTLTRTQAAAVERRVTTLQQTLRRRNRQHVPDVRDIFRPREKEEQPRKVKEGSENGQKDVMAETETELNVEVAFSEQALTYRENFQGLKVITSPNSPDDKLPNFKLLRDKTGQTKIGDLSPLDMKKVHRLALVEMTALFDTAGIDLKAHKAVKVKTKEIGLFGVPLITLLDQDQRRAPGTKVPFILQRLISHIEEEGLDTEGLLRIPGAATRVKSLCQELESSFYDGMFPWQQLKQHDAASLLKLFIRELPHPLLTVEYLSAFIAVNKLPTKKQQLQALNLLVLLLPEPNRDTLKALVEFFQHVIDHQSKNKMTLNNVSVVMAPNIFMFKGFRSKVTEQQEISMATSTANIVRLLIRYQNLLWTIPKFIVTQVRQQNMESQRKQNKERAVRKLLKKITTDRPPDKAVAEESSQGFIRVQAPQFRKVSMAVQLTEELQAADVLTRFLSQDSSVAVKREELCLYEIGGNIKERCLDGETFMKDLFQLNPAAEWVIKVTTVERWWKYIISSSLSGVVVWCETEELLDLRSDCSQLHIFVFNLEYFVELKAMDLKRCLKTTRTFYLFTILLIVFVTVITSDEEQDGNDGPELKSYHDPENEEEDVHLVSSVIVASASVASGHETSHTEEEKSSPVEGLEGEEKEDLPDQPPPPEEKPKEVPVVNGGTAHGEPCVFPYLFQRKEYRDCTTDGRGDGRLWCATTFDYDQDKKWGFCETDEQAQQRLQAEEAEEQYQTVLRMLNITTRRTQKKELYEKLLKVAEKGHQKAMEKVAYAMLFGDYMNQNITKAKEIFEKLAIDGSPKAQMALGFLYAAGLGVNSSQAKALVYYTFSALGGNLVAHMILGYRYWGGVGVPQSCESALTHYRLVANQVASDVSLTGGSAVQRVRLLDEVENPGSTSGMLEEDLIQYYQFLAEKGDVQAQVGLGQLHLHGGRGVEQNHQRAYDYFAQAANAGNTHAMAFLGKMYSEGSEFLPQNNETALQYFKKASDLGNPVGQSGLGMAYLYGRGVPVNYELALKYFQKAAEQGWVDGQLQLGTMYYNGIGVKRDYKQALKFFNLASQAGHILAFYNLAQMHATGTGVMRSCHTAVELFKNVCERGRWSERLMMAYGSYKEGETDAGLVQYLLLAEQGYEVAQSNVAFILDQKGIRIFSDNETYPRALLHWTRAAAQGYTVARIKLGDYHFYGYGTDVDYETAVIHYRLASEQQHSAQAMFNLGYMHEKGLGIKQDIHLAKRFYDMAAEASPDAQVPVFLALCKLGLIYTLQYLQDLNLNELTSQVDLDQLLGPEWDLYLMTVIALLLGTVIAYRQRQHQIIVPPRPHAPAPVPAPPARPAQEQPQPQAQDETQDQGETQAQDLAQGEVEEEEEEQQQQ</sequence>
<keyword evidence="3 6" id="KW-1015">Disulfide bond</keyword>
<feature type="compositionally biased region" description="Low complexity" evidence="7">
    <location>
        <begin position="88"/>
        <end position="121"/>
    </location>
</feature>
<keyword evidence="2" id="KW-0677">Repeat</keyword>
<feature type="region of interest" description="Disordered" evidence="7">
    <location>
        <begin position="158"/>
        <end position="184"/>
    </location>
</feature>
<dbReference type="InterPro" id="IPR000562">
    <property type="entry name" value="FN_type2_dom"/>
</dbReference>
<feature type="disulfide bond" evidence="6">
    <location>
        <begin position="899"/>
        <end position="926"/>
    </location>
</feature>
<dbReference type="GO" id="GO:0005789">
    <property type="term" value="C:endoplasmic reticulum membrane"/>
    <property type="evidence" value="ECO:0007669"/>
    <property type="project" value="TreeGrafter"/>
</dbReference>
<comment type="function">
    <text evidence="5">GTPase activator for the Rho-type GTPases by converting them to an inactive GDP-bound state.</text>
</comment>
<dbReference type="GO" id="GO:0005096">
    <property type="term" value="F:GTPase activator activity"/>
    <property type="evidence" value="ECO:0007669"/>
    <property type="project" value="UniProtKB-KW"/>
</dbReference>
<dbReference type="Pfam" id="PF25442">
    <property type="entry name" value="Ubiquitin_RHG40_C"/>
    <property type="match status" value="1"/>
</dbReference>
<evidence type="ECO:0000259" key="9">
    <source>
        <dbReference type="PROSITE" id="PS51092"/>
    </source>
</evidence>
<evidence type="ECO:0000256" key="2">
    <source>
        <dbReference type="ARBA" id="ARBA00022737"/>
    </source>
</evidence>
<dbReference type="GO" id="GO:0036503">
    <property type="term" value="P:ERAD pathway"/>
    <property type="evidence" value="ECO:0007669"/>
    <property type="project" value="TreeGrafter"/>
</dbReference>
<dbReference type="SMART" id="SM00059">
    <property type="entry name" value="FN2"/>
    <property type="match status" value="1"/>
</dbReference>
<feature type="region of interest" description="Disordered" evidence="7">
    <location>
        <begin position="239"/>
        <end position="275"/>
    </location>
</feature>
<feature type="compositionally biased region" description="Basic and acidic residues" evidence="7">
    <location>
        <begin position="245"/>
        <end position="275"/>
    </location>
</feature>
<feature type="compositionally biased region" description="Acidic residues" evidence="7">
    <location>
        <begin position="850"/>
        <end position="859"/>
    </location>
</feature>
<feature type="region of interest" description="Disordered" evidence="7">
    <location>
        <begin position="830"/>
        <end position="872"/>
    </location>
</feature>
<dbReference type="SMART" id="SM00324">
    <property type="entry name" value="RhoGAP"/>
    <property type="match status" value="1"/>
</dbReference>
<proteinExistence type="inferred from homology"/>
<evidence type="ECO:0000313" key="10">
    <source>
        <dbReference type="EMBL" id="KAG7508512.1"/>
    </source>
</evidence>
<evidence type="ECO:0000313" key="11">
    <source>
        <dbReference type="Proteomes" id="UP000693946"/>
    </source>
</evidence>
<organism evidence="10 11">
    <name type="scientific">Solea senegalensis</name>
    <name type="common">Senegalese sole</name>
    <dbReference type="NCBI Taxonomy" id="28829"/>
    <lineage>
        <taxon>Eukaryota</taxon>
        <taxon>Metazoa</taxon>
        <taxon>Chordata</taxon>
        <taxon>Craniata</taxon>
        <taxon>Vertebrata</taxon>
        <taxon>Euteleostomi</taxon>
        <taxon>Actinopterygii</taxon>
        <taxon>Neopterygii</taxon>
        <taxon>Teleostei</taxon>
        <taxon>Neoteleostei</taxon>
        <taxon>Acanthomorphata</taxon>
        <taxon>Carangaria</taxon>
        <taxon>Pleuronectiformes</taxon>
        <taxon>Pleuronectoidei</taxon>
        <taxon>Soleidae</taxon>
        <taxon>Solea</taxon>
    </lineage>
</organism>
<dbReference type="Proteomes" id="UP000693946">
    <property type="component" value="Linkage Group LG17"/>
</dbReference>
<dbReference type="PROSITE" id="PS50238">
    <property type="entry name" value="RHOGAP"/>
    <property type="match status" value="1"/>
</dbReference>
<name>A0AAV6RVZ2_SOLSE</name>
<dbReference type="InterPro" id="IPR006597">
    <property type="entry name" value="Sel1-like"/>
</dbReference>
<feature type="compositionally biased region" description="Acidic residues" evidence="7">
    <location>
        <begin position="1573"/>
        <end position="1584"/>
    </location>
</feature>
<protein>
    <submittedName>
        <fullName evidence="10">Sel-1-like 1</fullName>
    </submittedName>
</protein>
<dbReference type="Pfam" id="PF08238">
    <property type="entry name" value="Sel1"/>
    <property type="match status" value="10"/>
</dbReference>
<evidence type="ECO:0000256" key="1">
    <source>
        <dbReference type="ARBA" id="ARBA00022468"/>
    </source>
</evidence>
<feature type="compositionally biased region" description="Polar residues" evidence="7">
    <location>
        <begin position="69"/>
        <end position="87"/>
    </location>
</feature>
<dbReference type="FunFam" id="1.25.40.10:FF:000208">
    <property type="entry name" value="Protein sel-1 homolog 1"/>
    <property type="match status" value="1"/>
</dbReference>
<reference evidence="10 11" key="1">
    <citation type="journal article" date="2021" name="Sci. Rep.">
        <title>Chromosome anchoring in Senegalese sole (Solea senegalensis) reveals sex-associated markers and genome rearrangements in flatfish.</title>
        <authorList>
            <person name="Guerrero-Cozar I."/>
            <person name="Gomez-Garrido J."/>
            <person name="Berbel C."/>
            <person name="Martinez-Blanch J.F."/>
            <person name="Alioto T."/>
            <person name="Claros M.G."/>
            <person name="Gagnaire P.A."/>
            <person name="Manchado M."/>
        </authorList>
    </citation>
    <scope>NUCLEOTIDE SEQUENCE [LARGE SCALE GENOMIC DNA]</scope>
    <source>
        <strain evidence="10">Sse05_10M</strain>
    </source>
</reference>
<dbReference type="InterPro" id="IPR050767">
    <property type="entry name" value="Sel1_AlgK"/>
</dbReference>
<feature type="disulfide bond" evidence="6">
    <location>
        <begin position="885"/>
        <end position="911"/>
    </location>
</feature>
<dbReference type="CDD" id="cd04391">
    <property type="entry name" value="RhoGAP_ARHGAP18"/>
    <property type="match status" value="1"/>
</dbReference>
<dbReference type="InterPro" id="IPR000198">
    <property type="entry name" value="RhoGAP_dom"/>
</dbReference>
<feature type="domain" description="Rho-GAP" evidence="8">
    <location>
        <begin position="383"/>
        <end position="579"/>
    </location>
</feature>
<dbReference type="FunFam" id="1.10.555.10:FF:000018">
    <property type="entry name" value="Rho GTPase activating protein 28"/>
    <property type="match status" value="1"/>
</dbReference>
<dbReference type="SMART" id="SM00671">
    <property type="entry name" value="SEL1"/>
    <property type="match status" value="10"/>
</dbReference>
<dbReference type="PANTHER" id="PTHR11102:SF147">
    <property type="entry name" value="SEL1L ADAPTOR SUBUNIT OF ERAD E3 UBIQUITIN LIGASE"/>
    <property type="match status" value="1"/>
</dbReference>
<feature type="compositionally biased region" description="Basic and acidic residues" evidence="7">
    <location>
        <begin position="835"/>
        <end position="845"/>
    </location>
</feature>